<accession>A0ABV8CRX8</accession>
<dbReference type="NCBIfam" id="TIGR01175">
    <property type="entry name" value="pilM"/>
    <property type="match status" value="1"/>
</dbReference>
<dbReference type="EMBL" id="JBHSAF010000015">
    <property type="protein sequence ID" value="MFC3914769.1"/>
    <property type="molecule type" value="Genomic_DNA"/>
</dbReference>
<dbReference type="PIRSF" id="PIRSF019169">
    <property type="entry name" value="PilM"/>
    <property type="match status" value="1"/>
</dbReference>
<dbReference type="PANTHER" id="PTHR32432:SF3">
    <property type="entry name" value="ETHANOLAMINE UTILIZATION PROTEIN EUTJ"/>
    <property type="match status" value="1"/>
</dbReference>
<dbReference type="RefSeq" id="WP_377154104.1">
    <property type="nucleotide sequence ID" value="NZ_JBHSAF010000015.1"/>
</dbReference>
<reference evidence="2" key="1">
    <citation type="journal article" date="2019" name="Int. J. Syst. Evol. Microbiol.">
        <title>The Global Catalogue of Microorganisms (GCM) 10K type strain sequencing project: providing services to taxonomists for standard genome sequencing and annotation.</title>
        <authorList>
            <consortium name="The Broad Institute Genomics Platform"/>
            <consortium name="The Broad Institute Genome Sequencing Center for Infectious Disease"/>
            <person name="Wu L."/>
            <person name="Ma J."/>
        </authorList>
    </citation>
    <scope>NUCLEOTIDE SEQUENCE [LARGE SCALE GENOMIC DNA]</scope>
    <source>
        <strain evidence="2">CCUG 54939</strain>
    </source>
</reference>
<dbReference type="SUPFAM" id="SSF53067">
    <property type="entry name" value="Actin-like ATPase domain"/>
    <property type="match status" value="2"/>
</dbReference>
<comment type="caution">
    <text evidence="1">The sequence shown here is derived from an EMBL/GenBank/DDBJ whole genome shotgun (WGS) entry which is preliminary data.</text>
</comment>
<dbReference type="CDD" id="cd24049">
    <property type="entry name" value="ASKHA_NBD_PilM"/>
    <property type="match status" value="1"/>
</dbReference>
<name>A0ABV8CRX8_9GAMM</name>
<proteinExistence type="predicted"/>
<dbReference type="Gene3D" id="3.30.1490.300">
    <property type="match status" value="1"/>
</dbReference>
<dbReference type="InterPro" id="IPR005883">
    <property type="entry name" value="PilM"/>
</dbReference>
<dbReference type="Gene3D" id="3.30.420.40">
    <property type="match status" value="2"/>
</dbReference>
<evidence type="ECO:0000313" key="2">
    <source>
        <dbReference type="Proteomes" id="UP001595692"/>
    </source>
</evidence>
<dbReference type="PANTHER" id="PTHR32432">
    <property type="entry name" value="CELL DIVISION PROTEIN FTSA-RELATED"/>
    <property type="match status" value="1"/>
</dbReference>
<evidence type="ECO:0000313" key="1">
    <source>
        <dbReference type="EMBL" id="MFC3914769.1"/>
    </source>
</evidence>
<dbReference type="InterPro" id="IPR043129">
    <property type="entry name" value="ATPase_NBD"/>
</dbReference>
<organism evidence="1 2">
    <name type="scientific">Pseudaeromonas sharmana</name>
    <dbReference type="NCBI Taxonomy" id="328412"/>
    <lineage>
        <taxon>Bacteria</taxon>
        <taxon>Pseudomonadati</taxon>
        <taxon>Pseudomonadota</taxon>
        <taxon>Gammaproteobacteria</taxon>
        <taxon>Aeromonadales</taxon>
        <taxon>Aeromonadaceae</taxon>
        <taxon>Pseudaeromonas</taxon>
    </lineage>
</organism>
<gene>
    <name evidence="1" type="primary">pilM</name>
    <name evidence="1" type="ORF">ACFOSS_15070</name>
</gene>
<protein>
    <submittedName>
        <fullName evidence="1">Type IV pilus assembly protein PilM</fullName>
    </submittedName>
</protein>
<dbReference type="Proteomes" id="UP001595692">
    <property type="component" value="Unassembled WGS sequence"/>
</dbReference>
<dbReference type="Pfam" id="PF11104">
    <property type="entry name" value="PilM_2"/>
    <property type="match status" value="1"/>
</dbReference>
<sequence>MLGLSNQGSLYPMIGVDFGSQTIKAVVISGKPGRFQIDACIEVLTPKGCLVDYQMQDVERIAQSVKQLVKLLPGRQRYAATAVSGSNVITKVTQVDNKMGPSELEGHIEMEAEQLIPFPMDEISLDFEILGPNLSDPTRNDVLVSAARTDSVTSRVTTLQDSGLQVKVVDVGLHSLARAVVALVPELEAGKSQSVCALVDIGAVSLTFGIMVNGEIIYSRLQSFGGDNFTQSIASFYNLPNDEAERTKVQHRLPADADMDVLAPYITLLVQQIRRNIQLFCSSSSYREVNMLVLSGGGSLIPGLAEQLAMELQIEVKHPDPFSITPRHRSEFVKHGAKYMTALGLALRSFVPCQI</sequence>
<keyword evidence="2" id="KW-1185">Reference proteome</keyword>
<dbReference type="InterPro" id="IPR050696">
    <property type="entry name" value="FtsA/MreB"/>
</dbReference>